<accession>A0A1D2VNY3</accession>
<dbReference type="InterPro" id="IPR039913">
    <property type="entry name" value="RPAP1/Rba50"/>
</dbReference>
<protein>
    <recommendedName>
        <fullName evidence="1">RPAP1 C-terminal domain-containing protein</fullName>
    </recommendedName>
</protein>
<dbReference type="GeneID" id="30963226"/>
<proteinExistence type="predicted"/>
<name>A0A1D2VNY3_9ASCO</name>
<dbReference type="AlphaFoldDB" id="A0A1D2VNY3"/>
<dbReference type="STRING" id="1344418.A0A1D2VNY3"/>
<dbReference type="OrthoDB" id="348201at2759"/>
<dbReference type="PANTHER" id="PTHR21483">
    <property type="entry name" value="RNA POLYMERASE II-ASSOCIATED PROTEIN 1"/>
    <property type="match status" value="1"/>
</dbReference>
<feature type="domain" description="RPAP1 C-terminal" evidence="1">
    <location>
        <begin position="51"/>
        <end position="120"/>
    </location>
</feature>
<sequence length="193" mass="22562">LDLNDPDFLPKLHDKYFPDLPKEIDKLKWMEPIPVSDDQKNKSFVYDNVDQLRFDFKGNLINPNNLTPLQQNFQNGLYNHADSPNIPGYSLSELSRLSRSNFQPQRCIAIQTLGRILYKLSSKKYDNILQIEDHISSDESELDEFYNQAWKTVHKLRIIDSLSEASDENLTRNLSVRNYALDALWLWKQGESD</sequence>
<dbReference type="PANTHER" id="PTHR21483:SF18">
    <property type="entry name" value="RNA POLYMERASE II-ASSOCIATED PROTEIN 1"/>
    <property type="match status" value="1"/>
</dbReference>
<feature type="non-terminal residue" evidence="2">
    <location>
        <position position="193"/>
    </location>
</feature>
<dbReference type="Pfam" id="PF08620">
    <property type="entry name" value="RPAP1_C"/>
    <property type="match status" value="1"/>
</dbReference>
<evidence type="ECO:0000259" key="1">
    <source>
        <dbReference type="Pfam" id="PF08620"/>
    </source>
</evidence>
<evidence type="ECO:0000313" key="2">
    <source>
        <dbReference type="EMBL" id="ODV63277.1"/>
    </source>
</evidence>
<evidence type="ECO:0000313" key="3">
    <source>
        <dbReference type="Proteomes" id="UP000095038"/>
    </source>
</evidence>
<dbReference type="RefSeq" id="XP_020049584.1">
    <property type="nucleotide sequence ID" value="XM_020189590.1"/>
</dbReference>
<feature type="non-terminal residue" evidence="2">
    <location>
        <position position="1"/>
    </location>
</feature>
<gene>
    <name evidence="2" type="ORF">ASCRUDRAFT_19520</name>
</gene>
<organism evidence="2 3">
    <name type="scientific">Ascoidea rubescens DSM 1968</name>
    <dbReference type="NCBI Taxonomy" id="1344418"/>
    <lineage>
        <taxon>Eukaryota</taxon>
        <taxon>Fungi</taxon>
        <taxon>Dikarya</taxon>
        <taxon>Ascomycota</taxon>
        <taxon>Saccharomycotina</taxon>
        <taxon>Saccharomycetes</taxon>
        <taxon>Ascoideaceae</taxon>
        <taxon>Ascoidea</taxon>
    </lineage>
</organism>
<dbReference type="InParanoid" id="A0A1D2VNY3"/>
<reference evidence="3" key="1">
    <citation type="submission" date="2016-05" db="EMBL/GenBank/DDBJ databases">
        <title>Comparative genomics of biotechnologically important yeasts.</title>
        <authorList>
            <consortium name="DOE Joint Genome Institute"/>
            <person name="Riley R."/>
            <person name="Haridas S."/>
            <person name="Wolfe K.H."/>
            <person name="Lopes M.R."/>
            <person name="Hittinger C.T."/>
            <person name="Goker M."/>
            <person name="Salamov A."/>
            <person name="Wisecaver J."/>
            <person name="Long T.M."/>
            <person name="Aerts A.L."/>
            <person name="Barry K."/>
            <person name="Choi C."/>
            <person name="Clum A."/>
            <person name="Coughlan A.Y."/>
            <person name="Deshpande S."/>
            <person name="Douglass A.P."/>
            <person name="Hanson S.J."/>
            <person name="Klenk H.-P."/>
            <person name="Labutti K."/>
            <person name="Lapidus A."/>
            <person name="Lindquist E."/>
            <person name="Lipzen A."/>
            <person name="Meier-Kolthoff J.P."/>
            <person name="Ohm R.A."/>
            <person name="Otillar R.P."/>
            <person name="Pangilinan J."/>
            <person name="Peng Y."/>
            <person name="Rokas A."/>
            <person name="Rosa C.A."/>
            <person name="Scheuner C."/>
            <person name="Sibirny A.A."/>
            <person name="Slot J.C."/>
            <person name="Stielow J.B."/>
            <person name="Sun H."/>
            <person name="Kurtzman C.P."/>
            <person name="Blackwell M."/>
            <person name="Grigoriev I.V."/>
            <person name="Jeffries T.W."/>
        </authorList>
    </citation>
    <scope>NUCLEOTIDE SEQUENCE [LARGE SCALE GENOMIC DNA]</scope>
    <source>
        <strain evidence="3">DSM 1968</strain>
    </source>
</reference>
<dbReference type="Proteomes" id="UP000095038">
    <property type="component" value="Unassembled WGS sequence"/>
</dbReference>
<dbReference type="InterPro" id="IPR013929">
    <property type="entry name" value="RPAP1_C"/>
</dbReference>
<keyword evidence="3" id="KW-1185">Reference proteome</keyword>
<dbReference type="EMBL" id="KV454475">
    <property type="protein sequence ID" value="ODV63277.1"/>
    <property type="molecule type" value="Genomic_DNA"/>
</dbReference>
<dbReference type="GO" id="GO:0006366">
    <property type="term" value="P:transcription by RNA polymerase II"/>
    <property type="evidence" value="ECO:0007669"/>
    <property type="project" value="InterPro"/>
</dbReference>